<evidence type="ECO:0000313" key="2">
    <source>
        <dbReference type="Proteomes" id="UP000680670"/>
    </source>
</evidence>
<reference evidence="1 2" key="1">
    <citation type="submission" date="2021-03" db="EMBL/GenBank/DDBJ databases">
        <title>Antimicrobial resistance genes in bacteria isolated from Japanese honey, and their potential for conferring macrolide and lincosamide resistance in the American foulbrood pathogen Paenibacillus larvae.</title>
        <authorList>
            <person name="Okamoto M."/>
            <person name="Kumagai M."/>
            <person name="Kanamori H."/>
            <person name="Takamatsu D."/>
        </authorList>
    </citation>
    <scope>NUCLEOTIDE SEQUENCE [LARGE SCALE GENOMIC DNA]</scope>
    <source>
        <strain evidence="1 2">J6TS1</strain>
    </source>
</reference>
<comment type="caution">
    <text evidence="1">The sequence shown here is derived from an EMBL/GenBank/DDBJ whole genome shotgun (WGS) entry which is preliminary data.</text>
</comment>
<gene>
    <name evidence="1" type="ORF">J6TS1_10590</name>
</gene>
<organism evidence="1 2">
    <name type="scientific">Siminovitchia terrae</name>
    <name type="common">Bacillus terrae</name>
    <dbReference type="NCBI Taxonomy" id="1914933"/>
    <lineage>
        <taxon>Bacteria</taxon>
        <taxon>Bacillati</taxon>
        <taxon>Bacillota</taxon>
        <taxon>Bacilli</taxon>
        <taxon>Bacillales</taxon>
        <taxon>Bacillaceae</taxon>
        <taxon>Siminovitchia</taxon>
    </lineage>
</organism>
<name>A0ABQ4KU54_SIMTE</name>
<accession>A0ABQ4KU54</accession>
<dbReference type="EMBL" id="BORJ01000002">
    <property type="protein sequence ID" value="GIN95189.1"/>
    <property type="molecule type" value="Genomic_DNA"/>
</dbReference>
<evidence type="ECO:0000313" key="1">
    <source>
        <dbReference type="EMBL" id="GIN95189.1"/>
    </source>
</evidence>
<sequence>MKKLGQNPIKMNKPHEIKFQNLDFTQGYRAKAAWLENKRNNKEGGYINDLCGCRCGEA</sequence>
<proteinExistence type="predicted"/>
<keyword evidence="2" id="KW-1185">Reference proteome</keyword>
<protein>
    <submittedName>
        <fullName evidence="1">Uncharacterized protein</fullName>
    </submittedName>
</protein>
<dbReference type="Proteomes" id="UP000680670">
    <property type="component" value="Unassembled WGS sequence"/>
</dbReference>